<keyword evidence="8 10" id="KW-0472">Membrane</keyword>
<dbReference type="SUPFAM" id="SSF56300">
    <property type="entry name" value="Metallo-dependent phosphatases"/>
    <property type="match status" value="1"/>
</dbReference>
<comment type="similarity">
    <text evidence="10">Belongs to the LpxH family.</text>
</comment>
<feature type="binding site" evidence="10">
    <location>
        <position position="8"/>
    </location>
    <ligand>
        <name>Mn(2+)</name>
        <dbReference type="ChEBI" id="CHEBI:29035"/>
        <label>1</label>
    </ligand>
</feature>
<feature type="binding site" evidence="10">
    <location>
        <position position="10"/>
    </location>
    <ligand>
        <name>Mn(2+)</name>
        <dbReference type="ChEBI" id="CHEBI:29035"/>
        <label>1</label>
    </ligand>
</feature>
<dbReference type="PANTHER" id="PTHR34990">
    <property type="entry name" value="UDP-2,3-DIACYLGLUCOSAMINE HYDROLASE-RELATED"/>
    <property type="match status" value="1"/>
</dbReference>
<name>A8PMV4_9COXI</name>
<keyword evidence="5 10" id="KW-0479">Metal-binding</keyword>
<keyword evidence="7 10" id="KW-0443">Lipid metabolism</keyword>
<evidence type="ECO:0000313" key="13">
    <source>
        <dbReference type="Proteomes" id="UP000054075"/>
    </source>
</evidence>
<feature type="binding site" evidence="10">
    <location>
        <position position="122"/>
    </location>
    <ligand>
        <name>substrate</name>
    </ligand>
</feature>
<accession>A8PMV4</accession>
<keyword evidence="2 10" id="KW-0444">Lipid biosynthesis</keyword>
<dbReference type="PANTHER" id="PTHR34990:SF1">
    <property type="entry name" value="UDP-2,3-DIACYLGLUCOSAMINE HYDROLASE"/>
    <property type="match status" value="1"/>
</dbReference>
<dbReference type="GO" id="GO:0030145">
    <property type="term" value="F:manganese ion binding"/>
    <property type="evidence" value="ECO:0007669"/>
    <property type="project" value="UniProtKB-UniRule"/>
</dbReference>
<dbReference type="Pfam" id="PF00149">
    <property type="entry name" value="Metallophos"/>
    <property type="match status" value="1"/>
</dbReference>
<evidence type="ECO:0000256" key="3">
    <source>
        <dbReference type="ARBA" id="ARBA00022519"/>
    </source>
</evidence>
<dbReference type="Proteomes" id="UP000054075">
    <property type="component" value="Unassembled WGS sequence"/>
</dbReference>
<comment type="caution">
    <text evidence="10">Lacks conserved residue(s) required for the propagation of feature annotation.</text>
</comment>
<dbReference type="UniPathway" id="UPA00359">
    <property type="reaction ID" value="UER00480"/>
</dbReference>
<feature type="binding site" evidence="10">
    <location>
        <position position="41"/>
    </location>
    <ligand>
        <name>Mn(2+)</name>
        <dbReference type="ChEBI" id="CHEBI:29035"/>
        <label>2</label>
    </ligand>
</feature>
<feature type="domain" description="Calcineurin-like phosphoesterase" evidence="11">
    <location>
        <begin position="2"/>
        <end position="199"/>
    </location>
</feature>
<evidence type="ECO:0000256" key="6">
    <source>
        <dbReference type="ARBA" id="ARBA00022801"/>
    </source>
</evidence>
<feature type="binding site" evidence="10">
    <location>
        <position position="195"/>
    </location>
    <ligand>
        <name>substrate</name>
    </ligand>
</feature>
<dbReference type="InterPro" id="IPR043461">
    <property type="entry name" value="LpxH-like"/>
</dbReference>
<evidence type="ECO:0000256" key="1">
    <source>
        <dbReference type="ARBA" id="ARBA00022475"/>
    </source>
</evidence>
<keyword evidence="4 10" id="KW-0441">Lipid A biosynthesis</keyword>
<proteinExistence type="inferred from homology"/>
<dbReference type="Gene3D" id="3.60.21.10">
    <property type="match status" value="1"/>
</dbReference>
<evidence type="ECO:0000256" key="5">
    <source>
        <dbReference type="ARBA" id="ARBA00022723"/>
    </source>
</evidence>
<dbReference type="STRING" id="59196.RICGR_0837"/>
<dbReference type="EMBL" id="AAQJ02000001">
    <property type="protein sequence ID" value="EDP46714.1"/>
    <property type="molecule type" value="Genomic_DNA"/>
</dbReference>
<keyword evidence="9 10" id="KW-0464">Manganese</keyword>
<organism evidence="12 13">
    <name type="scientific">Rickettsiella grylli</name>
    <dbReference type="NCBI Taxonomy" id="59196"/>
    <lineage>
        <taxon>Bacteria</taxon>
        <taxon>Pseudomonadati</taxon>
        <taxon>Pseudomonadota</taxon>
        <taxon>Gammaproteobacteria</taxon>
        <taxon>Legionellales</taxon>
        <taxon>Coxiellaceae</taxon>
        <taxon>Rickettsiella</taxon>
    </lineage>
</organism>
<evidence type="ECO:0000259" key="11">
    <source>
        <dbReference type="Pfam" id="PF00149"/>
    </source>
</evidence>
<evidence type="ECO:0000256" key="4">
    <source>
        <dbReference type="ARBA" id="ARBA00022556"/>
    </source>
</evidence>
<dbReference type="NCBIfam" id="NF003743">
    <property type="entry name" value="PRK05340.1"/>
    <property type="match status" value="1"/>
</dbReference>
<dbReference type="AlphaFoldDB" id="A8PMV4"/>
<dbReference type="GO" id="GO:0005737">
    <property type="term" value="C:cytoplasm"/>
    <property type="evidence" value="ECO:0007669"/>
    <property type="project" value="InterPro"/>
</dbReference>
<evidence type="ECO:0000256" key="7">
    <source>
        <dbReference type="ARBA" id="ARBA00023098"/>
    </source>
</evidence>
<keyword evidence="3 10" id="KW-0997">Cell inner membrane</keyword>
<dbReference type="InterPro" id="IPR029052">
    <property type="entry name" value="Metallo-depent_PP-like"/>
</dbReference>
<keyword evidence="13" id="KW-1185">Reference proteome</keyword>
<keyword evidence="6 10" id="KW-0378">Hydrolase</keyword>
<dbReference type="CDD" id="cd07398">
    <property type="entry name" value="MPP_YbbF-LpxH"/>
    <property type="match status" value="1"/>
</dbReference>
<dbReference type="NCBIfam" id="TIGR01854">
    <property type="entry name" value="lipid_A_lpxH"/>
    <property type="match status" value="1"/>
</dbReference>
<gene>
    <name evidence="10 12" type="primary">lpxH</name>
    <name evidence="12" type="ORF">RICGR_0837</name>
</gene>
<evidence type="ECO:0000256" key="9">
    <source>
        <dbReference type="ARBA" id="ARBA00023211"/>
    </source>
</evidence>
<sequence length="248" mass="29062">MSTFFIADLHLNPDQPAMGQLFLNFLRQQTQQTEALYLLGDLFEMWIGDDYVTPFHQSIITGLSQARAKGIKLYFMPGNRDFLIGKQFIQETGCCYLPDPTLIELYGTPTLLTHGDRFCTLDKPYLRYRRWSRYAFCQSLFLHLPRSWRQKIAFYLRHHPERAGHSFDPQYDIVFSDLCAYLNQYPTTLQVIHGHTHRPGIHLFKQANITWMKRFTLGDWSPTMGHVLIASPHDPIKLLYFNTSTSFF</sequence>
<evidence type="ECO:0000256" key="10">
    <source>
        <dbReference type="HAMAP-Rule" id="MF_00575"/>
    </source>
</evidence>
<evidence type="ECO:0000256" key="8">
    <source>
        <dbReference type="ARBA" id="ARBA00023136"/>
    </source>
</evidence>
<dbReference type="OrthoDB" id="9783283at2"/>
<feature type="binding site" evidence="10">
    <location>
        <position position="195"/>
    </location>
    <ligand>
        <name>Mn(2+)</name>
        <dbReference type="ChEBI" id="CHEBI:29035"/>
        <label>2</label>
    </ligand>
</feature>
<comment type="subcellular location">
    <subcellularLocation>
        <location evidence="10">Cell inner membrane</location>
        <topology evidence="10">Peripheral membrane protein</topology>
        <orientation evidence="10">Cytoplasmic side</orientation>
    </subcellularLocation>
</comment>
<dbReference type="GO" id="GO:0008758">
    <property type="term" value="F:UDP-2,3-diacylglucosamine hydrolase activity"/>
    <property type="evidence" value="ECO:0007669"/>
    <property type="project" value="UniProtKB-UniRule"/>
</dbReference>
<feature type="binding site" evidence="10">
    <location>
        <position position="79"/>
    </location>
    <ligand>
        <name>Mn(2+)</name>
        <dbReference type="ChEBI" id="CHEBI:29035"/>
        <label>2</label>
    </ligand>
</feature>
<dbReference type="RefSeq" id="WP_006035686.1">
    <property type="nucleotide sequence ID" value="NZ_AAQJ02000001.1"/>
</dbReference>
<dbReference type="InterPro" id="IPR004843">
    <property type="entry name" value="Calcineurin-like_PHP"/>
</dbReference>
<comment type="catalytic activity">
    <reaction evidence="10">
        <text>UDP-2-N,3-O-bis[(3R)-3-hydroxytetradecanoyl]-alpha-D-glucosamine + H2O = 2-N,3-O-bis[(3R)-3-hydroxytetradecanoyl]-alpha-D-glucosaminyl 1-phosphate + UMP + 2 H(+)</text>
        <dbReference type="Rhea" id="RHEA:25213"/>
        <dbReference type="ChEBI" id="CHEBI:15377"/>
        <dbReference type="ChEBI" id="CHEBI:15378"/>
        <dbReference type="ChEBI" id="CHEBI:57865"/>
        <dbReference type="ChEBI" id="CHEBI:57957"/>
        <dbReference type="ChEBI" id="CHEBI:78847"/>
        <dbReference type="EC" id="3.6.1.54"/>
    </reaction>
</comment>
<dbReference type="EC" id="3.6.1.54" evidence="10"/>
<evidence type="ECO:0000256" key="2">
    <source>
        <dbReference type="ARBA" id="ARBA00022516"/>
    </source>
</evidence>
<comment type="function">
    <text evidence="10">Hydrolyzes the pyrophosphate bond of UDP-2,3-diacylglucosamine to yield 2,3-diacylglucosamine 1-phosphate (lipid X) and UMP by catalyzing the attack of water at the alpha-P atom. Involved in the biosynthesis of lipid A, a phosphorylated glycolipid that anchors the lipopolysaccharide to the outer membrane of the cell.</text>
</comment>
<evidence type="ECO:0000313" key="12">
    <source>
        <dbReference type="EMBL" id="EDP46714.1"/>
    </source>
</evidence>
<dbReference type="GO" id="GO:0019897">
    <property type="term" value="C:extrinsic component of plasma membrane"/>
    <property type="evidence" value="ECO:0007669"/>
    <property type="project" value="UniProtKB-UniRule"/>
</dbReference>
<dbReference type="eggNOG" id="COG2908">
    <property type="taxonomic scope" value="Bacteria"/>
</dbReference>
<dbReference type="HAMAP" id="MF_00575">
    <property type="entry name" value="LpxH"/>
    <property type="match status" value="1"/>
</dbReference>
<dbReference type="GO" id="GO:0009245">
    <property type="term" value="P:lipid A biosynthetic process"/>
    <property type="evidence" value="ECO:0007669"/>
    <property type="project" value="UniProtKB-UniRule"/>
</dbReference>
<comment type="cofactor">
    <cofactor evidence="10">
        <name>Mn(2+)</name>
        <dbReference type="ChEBI" id="CHEBI:29035"/>
    </cofactor>
    <text evidence="10">Binds 2 Mn(2+) ions per subunit in a binuclear metal center.</text>
</comment>
<protein>
    <recommendedName>
        <fullName evidence="10">UDP-2,3-diacylglucosamine hydrolase</fullName>
        <ecNumber evidence="10">3.6.1.54</ecNumber>
    </recommendedName>
    <alternativeName>
        <fullName evidence="10">UDP-2,3-diacylglucosamine diphosphatase</fullName>
    </alternativeName>
</protein>
<comment type="pathway">
    <text evidence="10">Glycolipid biosynthesis; lipid IV(A) biosynthesis; lipid IV(A) from (3R)-3-hydroxytetradecanoyl-[acyl-carrier-protein] and UDP-N-acetyl-alpha-D-glucosamine: step 4/6.</text>
</comment>
<comment type="caution">
    <text evidence="12">The sequence shown here is derived from an EMBL/GenBank/DDBJ whole genome shotgun (WGS) entry which is preliminary data.</text>
</comment>
<feature type="binding site" evidence="10">
    <location>
        <position position="114"/>
    </location>
    <ligand>
        <name>Mn(2+)</name>
        <dbReference type="ChEBI" id="CHEBI:29035"/>
        <label>2</label>
    </ligand>
</feature>
<reference evidence="12" key="1">
    <citation type="submission" date="2006-04" db="EMBL/GenBank/DDBJ databases">
        <authorList>
            <person name="Seshadri R."/>
            <person name="Federici B.A."/>
        </authorList>
    </citation>
    <scope>NUCLEOTIDE SEQUENCE [LARGE SCALE GENOMIC DNA]</scope>
</reference>
<dbReference type="InterPro" id="IPR010138">
    <property type="entry name" value="UDP-diacylglucosamine_Hdrlase"/>
</dbReference>
<reference evidence="12" key="2">
    <citation type="submission" date="2007-10" db="EMBL/GenBank/DDBJ databases">
        <authorList>
            <person name="Myers G.S."/>
        </authorList>
    </citation>
    <scope>NUCLEOTIDE SEQUENCE [LARGE SCALE GENOMIC DNA]</scope>
</reference>
<feature type="binding site" evidence="10">
    <location>
        <position position="197"/>
    </location>
    <ligand>
        <name>Mn(2+)</name>
        <dbReference type="ChEBI" id="CHEBI:29035"/>
        <label>1</label>
    </ligand>
</feature>
<feature type="binding site" evidence="10">
    <location>
        <position position="41"/>
    </location>
    <ligand>
        <name>Mn(2+)</name>
        <dbReference type="ChEBI" id="CHEBI:29035"/>
        <label>1</label>
    </ligand>
</feature>
<feature type="binding site" evidence="10">
    <location>
        <begin position="79"/>
        <end position="80"/>
    </location>
    <ligand>
        <name>substrate</name>
    </ligand>
</feature>
<keyword evidence="1 10" id="KW-1003">Cell membrane</keyword>